<keyword evidence="1" id="KW-0472">Membrane</keyword>
<evidence type="ECO:0000259" key="2">
    <source>
        <dbReference type="Pfam" id="PF13717"/>
    </source>
</evidence>
<dbReference type="InterPro" id="IPR011723">
    <property type="entry name" value="Znf/thioredoxin_put"/>
</dbReference>
<dbReference type="NCBIfam" id="TIGR02098">
    <property type="entry name" value="MJ0042_CXXC"/>
    <property type="match status" value="1"/>
</dbReference>
<dbReference type="Pfam" id="PF13717">
    <property type="entry name" value="Zn_ribbon_4"/>
    <property type="match status" value="1"/>
</dbReference>
<dbReference type="RefSeq" id="WP_011190653.1">
    <property type="nucleotide sequence ID" value="NC_017066.1"/>
</dbReference>
<keyword evidence="1" id="KW-0812">Transmembrane</keyword>
<accession>A0ABM5MTK7</accession>
<evidence type="ECO:0000256" key="1">
    <source>
        <dbReference type="SAM" id="Phobius"/>
    </source>
</evidence>
<sequence length="207" mass="24245">MYITCPNCNTQFIVTSNQIGINGRRVKCSKCKHLWYQKLDYNNSKLNDFKDKINTETVTTPTKNHYNTNVPVILPRKKEYKIFPILWSSFIIFCLVILLIDSFKFLGKYDQLKIEAINLGEYHHMNGMKIFYKLSNESDYLITNPLIKVRVIDSNNHTLDEYASITKLRTKIHAKQAIYLELNIDKIPVNAKYIDITICNRLGLLFK</sequence>
<reference evidence="3" key="1">
    <citation type="submission" date="2012-03" db="EMBL/GenBank/DDBJ databases">
        <authorList>
            <person name="Johnson S.L."/>
            <person name="Sims D."/>
            <person name="Han S."/>
            <person name="Bruce D.C."/>
            <person name="Dasch G.A."/>
        </authorList>
    </citation>
    <scope>NUCLEOTIDE SEQUENCE [LARGE SCALE GENOMIC DNA]</scope>
    <source>
        <strain evidence="3">TH1527</strain>
    </source>
</reference>
<protein>
    <recommendedName>
        <fullName evidence="2">Zinc finger/thioredoxin putative domain-containing protein</fullName>
    </recommendedName>
</protein>
<evidence type="ECO:0000313" key="4">
    <source>
        <dbReference type="Proteomes" id="UP000007581"/>
    </source>
</evidence>
<keyword evidence="1" id="KW-1133">Transmembrane helix</keyword>
<name>A0ABM5MTK7_RICTP</name>
<evidence type="ECO:0000313" key="3">
    <source>
        <dbReference type="EMBL" id="AFE54044.1"/>
    </source>
</evidence>
<feature type="transmembrane region" description="Helical" evidence="1">
    <location>
        <begin position="82"/>
        <end position="100"/>
    </location>
</feature>
<feature type="domain" description="Zinc finger/thioredoxin putative" evidence="2">
    <location>
        <begin position="1"/>
        <end position="35"/>
    </location>
</feature>
<dbReference type="EMBL" id="CP003397">
    <property type="protein sequence ID" value="AFE54044.1"/>
    <property type="molecule type" value="Genomic_DNA"/>
</dbReference>
<gene>
    <name evidence="3" type="ORF">RTTH1527_00895</name>
</gene>
<dbReference type="Proteomes" id="UP000007581">
    <property type="component" value="Chromosome"/>
</dbReference>
<proteinExistence type="predicted"/>
<keyword evidence="4" id="KW-1185">Reference proteome</keyword>
<organism evidence="3 4">
    <name type="scientific">Rickettsia typhi str. TH1527</name>
    <dbReference type="NCBI Taxonomy" id="1003201"/>
    <lineage>
        <taxon>Bacteria</taxon>
        <taxon>Pseudomonadati</taxon>
        <taxon>Pseudomonadota</taxon>
        <taxon>Alphaproteobacteria</taxon>
        <taxon>Rickettsiales</taxon>
        <taxon>Rickettsiaceae</taxon>
        <taxon>Rickettsieae</taxon>
        <taxon>Rickettsia</taxon>
        <taxon>typhus group</taxon>
    </lineage>
</organism>